<dbReference type="CDD" id="cd02511">
    <property type="entry name" value="Beta4Glucosyltransferase"/>
    <property type="match status" value="1"/>
</dbReference>
<gene>
    <name evidence="2" type="ORF">A2703_02140</name>
</gene>
<evidence type="ECO:0000313" key="3">
    <source>
        <dbReference type="Proteomes" id="UP000177979"/>
    </source>
</evidence>
<name>A0A1F5EVX6_9BACT</name>
<dbReference type="PANTHER" id="PTHR43630:SF2">
    <property type="entry name" value="GLYCOSYLTRANSFERASE"/>
    <property type="match status" value="1"/>
</dbReference>
<sequence>MLAMTKAKISAVITTWNEAANLEECLSSLGFADEIVVVDMESTDNTVKIAKQYTDKVYHTKYTGYVEPARNFSIGKATGNWVLIIDADERVPNTLASKLRQTADNDGADFVRLPRKNMVFGQWLKYSRWWPDYNIRFFKKGCVTWSDAIHRPPVTEGEGINLDPEPEFAMIHHHYRTIDEYLNRLIRYTNQQAKELMSEGYQFSISDLINKPISEFLSRFFAGEGYKDGLHGLALALLQSFSMFVVYLKVWQEEGFTAHKEILNAPSFRKLVGDKFGELKYWLYTVKIHLARNKSEKFLLKLKRKLKV</sequence>
<evidence type="ECO:0000313" key="2">
    <source>
        <dbReference type="EMBL" id="OGD71561.1"/>
    </source>
</evidence>
<dbReference type="InterPro" id="IPR001173">
    <property type="entry name" value="Glyco_trans_2-like"/>
</dbReference>
<dbReference type="SUPFAM" id="SSF53448">
    <property type="entry name" value="Nucleotide-diphospho-sugar transferases"/>
    <property type="match status" value="1"/>
</dbReference>
<dbReference type="AlphaFoldDB" id="A0A1F5EVX6"/>
<feature type="domain" description="Glycosyltransferase 2-like" evidence="1">
    <location>
        <begin position="10"/>
        <end position="137"/>
    </location>
</feature>
<protein>
    <recommendedName>
        <fullName evidence="1">Glycosyltransferase 2-like domain-containing protein</fullName>
    </recommendedName>
</protein>
<comment type="caution">
    <text evidence="2">The sequence shown here is derived from an EMBL/GenBank/DDBJ whole genome shotgun (WGS) entry which is preliminary data.</text>
</comment>
<dbReference type="PANTHER" id="PTHR43630">
    <property type="entry name" value="POLY-BETA-1,6-N-ACETYL-D-GLUCOSAMINE SYNTHASE"/>
    <property type="match status" value="1"/>
</dbReference>
<dbReference type="STRING" id="1817722.A2703_02140"/>
<dbReference type="Pfam" id="PF00535">
    <property type="entry name" value="Glycos_transf_2"/>
    <property type="match status" value="1"/>
</dbReference>
<reference evidence="2 3" key="1">
    <citation type="journal article" date="2016" name="Nat. Commun.">
        <title>Thousands of microbial genomes shed light on interconnected biogeochemical processes in an aquifer system.</title>
        <authorList>
            <person name="Anantharaman K."/>
            <person name="Brown C.T."/>
            <person name="Hug L.A."/>
            <person name="Sharon I."/>
            <person name="Castelle C.J."/>
            <person name="Probst A.J."/>
            <person name="Thomas B.C."/>
            <person name="Singh A."/>
            <person name="Wilkins M.J."/>
            <person name="Karaoz U."/>
            <person name="Brodie E.L."/>
            <person name="Williams K.H."/>
            <person name="Hubbard S.S."/>
            <person name="Banfield J.F."/>
        </authorList>
    </citation>
    <scope>NUCLEOTIDE SEQUENCE [LARGE SCALE GENOMIC DNA]</scope>
</reference>
<accession>A0A1F5EVX6</accession>
<dbReference type="Proteomes" id="UP000177979">
    <property type="component" value="Unassembled WGS sequence"/>
</dbReference>
<dbReference type="Gene3D" id="3.90.550.10">
    <property type="entry name" value="Spore Coat Polysaccharide Biosynthesis Protein SpsA, Chain A"/>
    <property type="match status" value="1"/>
</dbReference>
<organism evidence="2 3">
    <name type="scientific">Candidatus Collierbacteria bacterium RIFCSPHIGHO2_01_FULL_50_25</name>
    <dbReference type="NCBI Taxonomy" id="1817722"/>
    <lineage>
        <taxon>Bacteria</taxon>
        <taxon>Candidatus Collieribacteriota</taxon>
    </lineage>
</organism>
<dbReference type="EMBL" id="MFAG01000028">
    <property type="protein sequence ID" value="OGD71561.1"/>
    <property type="molecule type" value="Genomic_DNA"/>
</dbReference>
<evidence type="ECO:0000259" key="1">
    <source>
        <dbReference type="Pfam" id="PF00535"/>
    </source>
</evidence>
<proteinExistence type="predicted"/>
<dbReference type="InterPro" id="IPR029044">
    <property type="entry name" value="Nucleotide-diphossugar_trans"/>
</dbReference>